<dbReference type="AlphaFoldDB" id="A0A1C0U338"/>
<proteinExistence type="predicted"/>
<protein>
    <submittedName>
        <fullName evidence="1">Uncharacterized protein</fullName>
    </submittedName>
</protein>
<keyword evidence="2" id="KW-1185">Reference proteome</keyword>
<dbReference type="EMBL" id="LOMY01000087">
    <property type="protein sequence ID" value="OCQ52349.1"/>
    <property type="molecule type" value="Genomic_DNA"/>
</dbReference>
<sequence length="47" mass="5253">MKTWSLHEAVNKLTGQSQTRTPMQRQIDAAVPVYHAVPLPLPMAILL</sequence>
<dbReference type="PATRIC" id="fig|286156.4.peg.2737"/>
<dbReference type="Proteomes" id="UP000093476">
    <property type="component" value="Unassembled WGS sequence"/>
</dbReference>
<name>A0A1C0U338_9GAMM</name>
<dbReference type="RefSeq" id="WP_240487791.1">
    <property type="nucleotide sequence ID" value="NZ_CAWMQZ010000087.1"/>
</dbReference>
<organism evidence="1 2">
    <name type="scientific">Photorhabdus australis subsp. thailandensis</name>
    <dbReference type="NCBI Taxonomy" id="2805096"/>
    <lineage>
        <taxon>Bacteria</taxon>
        <taxon>Pseudomonadati</taxon>
        <taxon>Pseudomonadota</taxon>
        <taxon>Gammaproteobacteria</taxon>
        <taxon>Enterobacterales</taxon>
        <taxon>Morganellaceae</taxon>
        <taxon>Photorhabdus</taxon>
    </lineage>
</organism>
<reference evidence="1 2" key="1">
    <citation type="submission" date="2015-12" db="EMBL/GenBank/DDBJ databases">
        <title>Genome comparisons provide insights into the role of secondary metabolites in the pathogenic phase of the Photorhabdus life cycle.</title>
        <authorList>
            <person name="Tobias N.J."/>
            <person name="Mishra B."/>
            <person name="Gupta D.K."/>
            <person name="Thines M."/>
            <person name="Stinear T.P."/>
            <person name="Bode H.B."/>
        </authorList>
    </citation>
    <scope>NUCLEOTIDE SEQUENCE [LARGE SCALE GENOMIC DNA]</scope>
    <source>
        <strain evidence="1 2">PB68.1</strain>
    </source>
</reference>
<gene>
    <name evidence="1" type="ORF">Ppb6_02423</name>
</gene>
<comment type="caution">
    <text evidence="1">The sequence shown here is derived from an EMBL/GenBank/DDBJ whole genome shotgun (WGS) entry which is preliminary data.</text>
</comment>
<evidence type="ECO:0000313" key="1">
    <source>
        <dbReference type="EMBL" id="OCQ52349.1"/>
    </source>
</evidence>
<accession>A0A1C0U338</accession>
<evidence type="ECO:0000313" key="2">
    <source>
        <dbReference type="Proteomes" id="UP000093476"/>
    </source>
</evidence>